<keyword evidence="8" id="KW-0472">Membrane</keyword>
<dbReference type="InterPro" id="IPR003594">
    <property type="entry name" value="HATPase_dom"/>
</dbReference>
<proteinExistence type="predicted"/>
<keyword evidence="11" id="KW-1185">Reference proteome</keyword>
<keyword evidence="2" id="KW-1003">Cell membrane</keyword>
<gene>
    <name evidence="10" type="ORF">LZ519_07520</name>
</gene>
<evidence type="ECO:0000256" key="1">
    <source>
        <dbReference type="ARBA" id="ARBA00004651"/>
    </source>
</evidence>
<evidence type="ECO:0000256" key="4">
    <source>
        <dbReference type="ARBA" id="ARBA00022692"/>
    </source>
</evidence>
<evidence type="ECO:0000256" key="2">
    <source>
        <dbReference type="ARBA" id="ARBA00022475"/>
    </source>
</evidence>
<evidence type="ECO:0000256" key="3">
    <source>
        <dbReference type="ARBA" id="ARBA00022679"/>
    </source>
</evidence>
<keyword evidence="6" id="KW-1133">Transmembrane helix</keyword>
<evidence type="ECO:0000256" key="5">
    <source>
        <dbReference type="ARBA" id="ARBA00022777"/>
    </source>
</evidence>
<comment type="subcellular location">
    <subcellularLocation>
        <location evidence="1">Cell membrane</location>
        <topology evidence="1">Multi-pass membrane protein</topology>
    </subcellularLocation>
</comment>
<dbReference type="Gene3D" id="1.20.5.1930">
    <property type="match status" value="1"/>
</dbReference>
<protein>
    <submittedName>
        <fullName evidence="10">Histidine kinase</fullName>
    </submittedName>
</protein>
<name>A0ABT0RG05_9SPHN</name>
<dbReference type="InterPro" id="IPR011712">
    <property type="entry name" value="Sig_transdc_His_kin_sub3_dim/P"/>
</dbReference>
<evidence type="ECO:0000256" key="7">
    <source>
        <dbReference type="ARBA" id="ARBA00023012"/>
    </source>
</evidence>
<keyword evidence="7" id="KW-0902">Two-component regulatory system</keyword>
<accession>A0ABT0RG05</accession>
<dbReference type="Pfam" id="PF02518">
    <property type="entry name" value="HATPase_c"/>
    <property type="match status" value="1"/>
</dbReference>
<dbReference type="InterPro" id="IPR036890">
    <property type="entry name" value="HATPase_C_sf"/>
</dbReference>
<dbReference type="Gene3D" id="3.30.565.10">
    <property type="entry name" value="Histidine kinase-like ATPase, C-terminal domain"/>
    <property type="match status" value="1"/>
</dbReference>
<dbReference type="SMART" id="SM00387">
    <property type="entry name" value="HATPase_c"/>
    <property type="match status" value="1"/>
</dbReference>
<evidence type="ECO:0000256" key="8">
    <source>
        <dbReference type="ARBA" id="ARBA00023136"/>
    </source>
</evidence>
<dbReference type="PANTHER" id="PTHR24421">
    <property type="entry name" value="NITRATE/NITRITE SENSOR PROTEIN NARX-RELATED"/>
    <property type="match status" value="1"/>
</dbReference>
<comment type="caution">
    <text evidence="10">The sequence shown here is derived from an EMBL/GenBank/DDBJ whole genome shotgun (WGS) entry which is preliminary data.</text>
</comment>
<dbReference type="InterPro" id="IPR050482">
    <property type="entry name" value="Sensor_HK_TwoCompSys"/>
</dbReference>
<dbReference type="PANTHER" id="PTHR24421:SF37">
    <property type="entry name" value="SENSOR HISTIDINE KINASE NARS"/>
    <property type="match status" value="1"/>
</dbReference>
<dbReference type="GO" id="GO:0016301">
    <property type="term" value="F:kinase activity"/>
    <property type="evidence" value="ECO:0007669"/>
    <property type="project" value="UniProtKB-KW"/>
</dbReference>
<dbReference type="RefSeq" id="WP_249868077.1">
    <property type="nucleotide sequence ID" value="NZ_JAMGBC010000001.1"/>
</dbReference>
<reference evidence="10" key="1">
    <citation type="submission" date="2022-05" db="EMBL/GenBank/DDBJ databases">
        <authorList>
            <person name="Jo J.-H."/>
            <person name="Im W.-T."/>
        </authorList>
    </citation>
    <scope>NUCLEOTIDE SEQUENCE</scope>
    <source>
        <strain evidence="10">RG327</strain>
    </source>
</reference>
<dbReference type="EMBL" id="JAMGBC010000001">
    <property type="protein sequence ID" value="MCL6679161.1"/>
    <property type="molecule type" value="Genomic_DNA"/>
</dbReference>
<dbReference type="SUPFAM" id="SSF55874">
    <property type="entry name" value="ATPase domain of HSP90 chaperone/DNA topoisomerase II/histidine kinase"/>
    <property type="match status" value="1"/>
</dbReference>
<organism evidence="10 11">
    <name type="scientific">Sphingomonas anseongensis</name>
    <dbReference type="NCBI Taxonomy" id="2908207"/>
    <lineage>
        <taxon>Bacteria</taxon>
        <taxon>Pseudomonadati</taxon>
        <taxon>Pseudomonadota</taxon>
        <taxon>Alphaproteobacteria</taxon>
        <taxon>Sphingomonadales</taxon>
        <taxon>Sphingomonadaceae</taxon>
        <taxon>Sphingomonas</taxon>
    </lineage>
</organism>
<dbReference type="CDD" id="cd16917">
    <property type="entry name" value="HATPase_UhpB-NarQ-NarX-like"/>
    <property type="match status" value="1"/>
</dbReference>
<keyword evidence="5 10" id="KW-0418">Kinase</keyword>
<dbReference type="Pfam" id="PF07730">
    <property type="entry name" value="HisKA_3"/>
    <property type="match status" value="1"/>
</dbReference>
<dbReference type="Proteomes" id="UP001165343">
    <property type="component" value="Unassembled WGS sequence"/>
</dbReference>
<evidence type="ECO:0000313" key="11">
    <source>
        <dbReference type="Proteomes" id="UP001165343"/>
    </source>
</evidence>
<keyword evidence="3" id="KW-0808">Transferase</keyword>
<keyword evidence="4" id="KW-0812">Transmembrane</keyword>
<evidence type="ECO:0000313" key="10">
    <source>
        <dbReference type="EMBL" id="MCL6679161.1"/>
    </source>
</evidence>
<evidence type="ECO:0000259" key="9">
    <source>
        <dbReference type="SMART" id="SM00387"/>
    </source>
</evidence>
<sequence length="258" mass="28165">MDYEAPANSLVAPSTAPIAFSFCAEGAVPSNSGSTPAAADELPRSAAFELMEERLRAHEYERLRMGRDLHDSAGQLVISLELSLARLREIEGRCSHEALIEEIQETVRKIDNEIRTLAFLDYPAQLRERGLFDAVRTLARGMERRTGIRTTVETIGSVGDMPEDVATALLRVAQEALANIHRHAHASIARIVLRRFAGAIQISVRDNGVGMASAPDQTGVQGIGMQGMRHRIEALRGAFKVTRLKHGTRISALVPLPA</sequence>
<evidence type="ECO:0000256" key="6">
    <source>
        <dbReference type="ARBA" id="ARBA00022989"/>
    </source>
</evidence>
<feature type="domain" description="Histidine kinase/HSP90-like ATPase" evidence="9">
    <location>
        <begin position="164"/>
        <end position="258"/>
    </location>
</feature>